<dbReference type="CDD" id="cd17546">
    <property type="entry name" value="REC_hyHK_CKI1_RcsC-like"/>
    <property type="match status" value="1"/>
</dbReference>
<dbReference type="InterPro" id="IPR004358">
    <property type="entry name" value="Sig_transdc_His_kin-like_C"/>
</dbReference>
<dbReference type="InterPro" id="IPR036890">
    <property type="entry name" value="HATPase_C_sf"/>
</dbReference>
<dbReference type="PRINTS" id="PR00344">
    <property type="entry name" value="BCTRLSENSOR"/>
</dbReference>
<dbReference type="Gene3D" id="3.40.50.2300">
    <property type="match status" value="1"/>
</dbReference>
<keyword evidence="2" id="KW-0902">Two-component regulatory system</keyword>
<dbReference type="SUPFAM" id="SSF52172">
    <property type="entry name" value="CheY-like"/>
    <property type="match status" value="1"/>
</dbReference>
<evidence type="ECO:0000256" key="4">
    <source>
        <dbReference type="SAM" id="MobiDB-lite"/>
    </source>
</evidence>
<keyword evidence="1 3" id="KW-0597">Phosphoprotein</keyword>
<evidence type="ECO:0000256" key="2">
    <source>
        <dbReference type="ARBA" id="ARBA00023012"/>
    </source>
</evidence>
<feature type="domain" description="Histidine kinase" evidence="5">
    <location>
        <begin position="2"/>
        <end position="224"/>
    </location>
</feature>
<dbReference type="InterPro" id="IPR011006">
    <property type="entry name" value="CheY-like_superfamily"/>
</dbReference>
<dbReference type="Pfam" id="PF00512">
    <property type="entry name" value="HisKA"/>
    <property type="match status" value="1"/>
</dbReference>
<dbReference type="CDD" id="cd00082">
    <property type="entry name" value="HisKA"/>
    <property type="match status" value="1"/>
</dbReference>
<accession>A0ABR3RCY4</accession>
<feature type="region of interest" description="Disordered" evidence="4">
    <location>
        <begin position="259"/>
        <end position="293"/>
    </location>
</feature>
<name>A0ABR3RCY4_9PLEO</name>
<dbReference type="Pfam" id="PF00072">
    <property type="entry name" value="Response_reg"/>
    <property type="match status" value="1"/>
</dbReference>
<dbReference type="PROSITE" id="PS50110">
    <property type="entry name" value="RESPONSE_REGULATORY"/>
    <property type="match status" value="1"/>
</dbReference>
<dbReference type="InterPro" id="IPR003594">
    <property type="entry name" value="HATPase_dom"/>
</dbReference>
<reference evidence="7 8" key="1">
    <citation type="submission" date="2024-02" db="EMBL/GenBank/DDBJ databases">
        <title>De novo assembly and annotation of 12 fungi associated with fruit tree decline syndrome in Ontario, Canada.</title>
        <authorList>
            <person name="Sulman M."/>
            <person name="Ellouze W."/>
            <person name="Ilyukhin E."/>
        </authorList>
    </citation>
    <scope>NUCLEOTIDE SEQUENCE [LARGE SCALE GENOMIC DNA]</scope>
    <source>
        <strain evidence="7 8">M97-236</strain>
    </source>
</reference>
<dbReference type="SUPFAM" id="SSF55874">
    <property type="entry name" value="ATPase domain of HSP90 chaperone/DNA topoisomerase II/histidine kinase"/>
    <property type="match status" value="1"/>
</dbReference>
<gene>
    <name evidence="7" type="ORF">SLS59_004978</name>
</gene>
<protein>
    <recommendedName>
        <fullName evidence="9">Histidine kinase</fullName>
    </recommendedName>
</protein>
<dbReference type="Proteomes" id="UP001521222">
    <property type="component" value="Unassembled WGS sequence"/>
</dbReference>
<feature type="compositionally biased region" description="Polar residues" evidence="4">
    <location>
        <begin position="274"/>
        <end position="293"/>
    </location>
</feature>
<dbReference type="PROSITE" id="PS50109">
    <property type="entry name" value="HIS_KIN"/>
    <property type="match status" value="1"/>
</dbReference>
<feature type="domain" description="Response regulatory" evidence="6">
    <location>
        <begin position="301"/>
        <end position="426"/>
    </location>
</feature>
<dbReference type="CDD" id="cd16922">
    <property type="entry name" value="HATPase_EvgS-ArcB-TorS-like"/>
    <property type="match status" value="1"/>
</dbReference>
<evidence type="ECO:0000259" key="5">
    <source>
        <dbReference type="PROSITE" id="PS50109"/>
    </source>
</evidence>
<comment type="caution">
    <text evidence="7">The sequence shown here is derived from an EMBL/GenBank/DDBJ whole genome shotgun (WGS) entry which is preliminary data.</text>
</comment>
<organism evidence="7 8">
    <name type="scientific">Nothophoma quercina</name>
    <dbReference type="NCBI Taxonomy" id="749835"/>
    <lineage>
        <taxon>Eukaryota</taxon>
        <taxon>Fungi</taxon>
        <taxon>Dikarya</taxon>
        <taxon>Ascomycota</taxon>
        <taxon>Pezizomycotina</taxon>
        <taxon>Dothideomycetes</taxon>
        <taxon>Pleosporomycetidae</taxon>
        <taxon>Pleosporales</taxon>
        <taxon>Pleosporineae</taxon>
        <taxon>Didymellaceae</taxon>
        <taxon>Nothophoma</taxon>
    </lineage>
</organism>
<dbReference type="InterPro" id="IPR001789">
    <property type="entry name" value="Sig_transdc_resp-reg_receiver"/>
</dbReference>
<dbReference type="PANTHER" id="PTHR45339:SF1">
    <property type="entry name" value="HYBRID SIGNAL TRANSDUCTION HISTIDINE KINASE J"/>
    <property type="match status" value="1"/>
</dbReference>
<feature type="modified residue" description="4-aspartylphosphate" evidence="3">
    <location>
        <position position="354"/>
    </location>
</feature>
<proteinExistence type="predicted"/>
<evidence type="ECO:0000256" key="3">
    <source>
        <dbReference type="PROSITE-ProRule" id="PRU00169"/>
    </source>
</evidence>
<dbReference type="InterPro" id="IPR003661">
    <property type="entry name" value="HisK_dim/P_dom"/>
</dbReference>
<keyword evidence="8" id="KW-1185">Reference proteome</keyword>
<dbReference type="Gene3D" id="1.10.287.130">
    <property type="match status" value="1"/>
</dbReference>
<dbReference type="InterPro" id="IPR005467">
    <property type="entry name" value="His_kinase_dom"/>
</dbReference>
<evidence type="ECO:0008006" key="9">
    <source>
        <dbReference type="Google" id="ProtNLM"/>
    </source>
</evidence>
<dbReference type="SMART" id="SM00387">
    <property type="entry name" value="HATPase_c"/>
    <property type="match status" value="1"/>
</dbReference>
<dbReference type="EMBL" id="JAKIXB020000014">
    <property type="protein sequence ID" value="KAL1602288.1"/>
    <property type="molecule type" value="Genomic_DNA"/>
</dbReference>
<dbReference type="PANTHER" id="PTHR45339">
    <property type="entry name" value="HYBRID SIGNAL TRANSDUCTION HISTIDINE KINASE J"/>
    <property type="match status" value="1"/>
</dbReference>
<evidence type="ECO:0000313" key="8">
    <source>
        <dbReference type="Proteomes" id="UP001521222"/>
    </source>
</evidence>
<evidence type="ECO:0000256" key="1">
    <source>
        <dbReference type="ARBA" id="ARBA00022553"/>
    </source>
</evidence>
<dbReference type="Gene3D" id="3.30.565.10">
    <property type="entry name" value="Histidine kinase-like ATPase, C-terminal domain"/>
    <property type="match status" value="1"/>
</dbReference>
<dbReference type="InterPro" id="IPR036097">
    <property type="entry name" value="HisK_dim/P_sf"/>
</dbReference>
<dbReference type="SUPFAM" id="SSF47384">
    <property type="entry name" value="Homodimeric domain of signal transducing histidine kinase"/>
    <property type="match status" value="1"/>
</dbReference>
<evidence type="ECO:0000259" key="6">
    <source>
        <dbReference type="PROSITE" id="PS50110"/>
    </source>
</evidence>
<sequence length="434" mass="48186">MMMSHEIRTPISGIIGLSEHLLNCKLDKEQEGLSNDIHETAQFLLHLVNDILDLNKLDSGKMDIETIPFSLNQVIRYTLVPLQFQADEKKIALRWECNIETEDLLLGDPSRMRQILTNLIGNSLKFTRKGHVKVEANGTPDGDSRALNVQIIVEDTGIGISKDGQGKLFSRFSQADTSTARVYGGTGLGLTICRDLIKLMGGKISLKSTLGKGTTIICDIPLQRHRSKRDARRPSVQLACRPKTEDLQEIRYATQPIAQDRPQARRISTEAPHNPNTRSSITGPEQMTASSTPSNTATKLLILIVDDNSINRKVNSLFMKKFGHDVALACDGKEACDYLSKKSGNPRPAMIFMDCMMPVIDGYEATRRIRTDTETFDEETRALPIVALTASALQSDRNKCWEAGMNDCIGRPVTARELKEAVLKWTVPPTGVEK</sequence>
<dbReference type="SMART" id="SM00448">
    <property type="entry name" value="REC"/>
    <property type="match status" value="1"/>
</dbReference>
<dbReference type="Pfam" id="PF02518">
    <property type="entry name" value="HATPase_c"/>
    <property type="match status" value="1"/>
</dbReference>
<dbReference type="SMART" id="SM00388">
    <property type="entry name" value="HisKA"/>
    <property type="match status" value="1"/>
</dbReference>
<evidence type="ECO:0000313" key="7">
    <source>
        <dbReference type="EMBL" id="KAL1602288.1"/>
    </source>
</evidence>